<name>A0A423W6Y5_9PEZI</name>
<dbReference type="InterPro" id="IPR024079">
    <property type="entry name" value="MetalloPept_cat_dom_sf"/>
</dbReference>
<reference evidence="1 2" key="1">
    <citation type="submission" date="2015-09" db="EMBL/GenBank/DDBJ databases">
        <title>Host preference determinants of Valsa canker pathogens revealed by comparative genomics.</title>
        <authorList>
            <person name="Yin Z."/>
            <person name="Huang L."/>
        </authorList>
    </citation>
    <scope>NUCLEOTIDE SEQUENCE [LARGE SCALE GENOMIC DNA]</scope>
    <source>
        <strain evidence="1 2">03-1</strain>
    </source>
</reference>
<proteinExistence type="predicted"/>
<organism evidence="1 2">
    <name type="scientific">Cytospora schulzeri</name>
    <dbReference type="NCBI Taxonomy" id="448051"/>
    <lineage>
        <taxon>Eukaryota</taxon>
        <taxon>Fungi</taxon>
        <taxon>Dikarya</taxon>
        <taxon>Ascomycota</taxon>
        <taxon>Pezizomycotina</taxon>
        <taxon>Sordariomycetes</taxon>
        <taxon>Sordariomycetidae</taxon>
        <taxon>Diaporthales</taxon>
        <taxon>Cytosporaceae</taxon>
        <taxon>Cytospora</taxon>
    </lineage>
</organism>
<dbReference type="OrthoDB" id="4259138at2759"/>
<evidence type="ECO:0000313" key="1">
    <source>
        <dbReference type="EMBL" id="ROV99111.1"/>
    </source>
</evidence>
<keyword evidence="2" id="KW-1185">Reference proteome</keyword>
<dbReference type="GO" id="GO:0008237">
    <property type="term" value="F:metallopeptidase activity"/>
    <property type="evidence" value="ECO:0007669"/>
    <property type="project" value="InterPro"/>
</dbReference>
<dbReference type="AlphaFoldDB" id="A0A423W6Y5"/>
<gene>
    <name evidence="1" type="ORF">VMCG_06598</name>
</gene>
<comment type="caution">
    <text evidence="1">The sequence shown here is derived from an EMBL/GenBank/DDBJ whole genome shotgun (WGS) entry which is preliminary data.</text>
</comment>
<dbReference type="Gene3D" id="3.40.390.10">
    <property type="entry name" value="Collagenase (Catalytic Domain)"/>
    <property type="match status" value="1"/>
</dbReference>
<evidence type="ECO:0008006" key="3">
    <source>
        <dbReference type="Google" id="ProtNLM"/>
    </source>
</evidence>
<dbReference type="Proteomes" id="UP000283895">
    <property type="component" value="Unassembled WGS sequence"/>
</dbReference>
<accession>A0A423W6Y5</accession>
<protein>
    <recommendedName>
        <fullName evidence="3">Lysine-specific metallo-endopeptidase domain-containing protein</fullName>
    </recommendedName>
</protein>
<dbReference type="EMBL" id="LKEA01000024">
    <property type="protein sequence ID" value="ROV99111.1"/>
    <property type="molecule type" value="Genomic_DNA"/>
</dbReference>
<evidence type="ECO:0000313" key="2">
    <source>
        <dbReference type="Proteomes" id="UP000283895"/>
    </source>
</evidence>
<sequence>MIDTWHDESGELIDNALSLISNYGSNAYVRKAVQTFFGLPPAVAGKGVGAKPKNPGMFKELQKQFNTISDFFGGHPPDWMKIKPSLYCDSTWAVKEAQGVQATVRDYTGKEIWEGGAPVTVKQAFGKDLRSGLVPFWCSDINAYDFASSKNGEQYCTNNKETKGATSSLNVPYKENLHIAVVTLCPYAFTSMDAIASLPFPSSVAKEDLKDHNGNNLKTGTSLEVVLPKSATLLHEAFHVLNEGVFATTKEVYSVAECLNLKSLDARKNPESYVLFMLAMWYMEKYGWDFIPGAMAFAELRRLE</sequence>